<dbReference type="Gene3D" id="3.40.50.300">
    <property type="entry name" value="P-loop containing nucleotide triphosphate hydrolases"/>
    <property type="match status" value="1"/>
</dbReference>
<keyword evidence="4" id="KW-0479">Metal-binding</keyword>
<reference evidence="7 8" key="1">
    <citation type="submission" date="2015-02" db="EMBL/GenBank/DDBJ databases">
        <authorList>
            <person name="Chooi Y.-H."/>
        </authorList>
    </citation>
    <scope>NUCLEOTIDE SEQUENCE [LARGE SCALE GENOMIC DNA]</scope>
    <source>
        <strain evidence="7">E3</strain>
    </source>
</reference>
<evidence type="ECO:0000256" key="6">
    <source>
        <dbReference type="SAM" id="MobiDB-lite"/>
    </source>
</evidence>
<dbReference type="Proteomes" id="UP000039324">
    <property type="component" value="Unassembled WGS sequence"/>
</dbReference>
<dbReference type="Pfam" id="PF00025">
    <property type="entry name" value="Arf"/>
    <property type="match status" value="1"/>
</dbReference>
<organism evidence="7 8">
    <name type="scientific">Plasmodiophora brassicae</name>
    <name type="common">Clubroot disease agent</name>
    <dbReference type="NCBI Taxonomy" id="37360"/>
    <lineage>
        <taxon>Eukaryota</taxon>
        <taxon>Sar</taxon>
        <taxon>Rhizaria</taxon>
        <taxon>Endomyxa</taxon>
        <taxon>Phytomyxea</taxon>
        <taxon>Plasmodiophorida</taxon>
        <taxon>Plasmodiophoridae</taxon>
        <taxon>Plasmodiophora</taxon>
    </lineage>
</organism>
<evidence type="ECO:0008006" key="9">
    <source>
        <dbReference type="Google" id="ProtNLM"/>
    </source>
</evidence>
<evidence type="ECO:0000256" key="4">
    <source>
        <dbReference type="PIRSR" id="PIRSR606689-2"/>
    </source>
</evidence>
<dbReference type="AlphaFoldDB" id="A0A0G4IHC2"/>
<evidence type="ECO:0000256" key="1">
    <source>
        <dbReference type="ARBA" id="ARBA00022741"/>
    </source>
</evidence>
<feature type="binding site" evidence="4">
    <location>
        <position position="34"/>
    </location>
    <ligand>
        <name>Mg(2+)</name>
        <dbReference type="ChEBI" id="CHEBI:18420"/>
    </ligand>
</feature>
<keyword evidence="8" id="KW-1185">Reference proteome</keyword>
<dbReference type="InterPro" id="IPR027417">
    <property type="entry name" value="P-loop_NTPase"/>
</dbReference>
<feature type="binding site" evidence="4">
    <location>
        <position position="51"/>
    </location>
    <ligand>
        <name>Mg(2+)</name>
        <dbReference type="ChEBI" id="CHEBI:18420"/>
    </ligand>
</feature>
<comment type="similarity">
    <text evidence="5">Belongs to the small GTPase superfamily. Arf family.</text>
</comment>
<name>A0A0G4IHC2_PLABS</name>
<dbReference type="InterPro" id="IPR051995">
    <property type="entry name" value="Ciliary_GTPase"/>
</dbReference>
<feature type="binding site" evidence="3">
    <location>
        <position position="73"/>
    </location>
    <ligand>
        <name>GTP</name>
        <dbReference type="ChEBI" id="CHEBI:37565"/>
    </ligand>
</feature>
<dbReference type="GO" id="GO:0046872">
    <property type="term" value="F:metal ion binding"/>
    <property type="evidence" value="ECO:0007669"/>
    <property type="project" value="UniProtKB-KW"/>
</dbReference>
<dbReference type="NCBIfam" id="TIGR00231">
    <property type="entry name" value="small_GTP"/>
    <property type="match status" value="1"/>
</dbReference>
<protein>
    <recommendedName>
        <fullName evidence="9">ADP-ribosylation factor-like protein 13B</fullName>
    </recommendedName>
</protein>
<gene>
    <name evidence="7" type="ORF">PBRA_000381</name>
</gene>
<dbReference type="InterPro" id="IPR006689">
    <property type="entry name" value="Small_GTPase_ARF/SAR"/>
</dbReference>
<dbReference type="SMART" id="SM00177">
    <property type="entry name" value="ARF"/>
    <property type="match status" value="1"/>
</dbReference>
<dbReference type="STRING" id="37360.A0A0G4IHC2"/>
<evidence type="ECO:0000256" key="5">
    <source>
        <dbReference type="RuleBase" id="RU003925"/>
    </source>
</evidence>
<dbReference type="PANTHER" id="PTHR46090">
    <property type="entry name" value="ADP-RIBOSYLATION FACTOR-LIKE PROTEIN 13B"/>
    <property type="match status" value="1"/>
</dbReference>
<keyword evidence="1 3" id="KW-0547">Nucleotide-binding</keyword>
<keyword evidence="2 3" id="KW-0342">GTP-binding</keyword>
<dbReference type="GO" id="GO:0003924">
    <property type="term" value="F:GTPase activity"/>
    <property type="evidence" value="ECO:0007669"/>
    <property type="project" value="InterPro"/>
</dbReference>
<evidence type="ECO:0000256" key="2">
    <source>
        <dbReference type="ARBA" id="ARBA00023134"/>
    </source>
</evidence>
<proteinExistence type="inferred from homology"/>
<evidence type="ECO:0000313" key="7">
    <source>
        <dbReference type="EMBL" id="CEO94596.1"/>
    </source>
</evidence>
<dbReference type="InterPro" id="IPR005225">
    <property type="entry name" value="Small_GTP-bd"/>
</dbReference>
<feature type="binding site" evidence="3">
    <location>
        <begin position="27"/>
        <end position="34"/>
    </location>
    <ligand>
        <name>GTP</name>
        <dbReference type="ChEBI" id="CHEBI:37565"/>
    </ligand>
</feature>
<dbReference type="EMBL" id="CDSF01000001">
    <property type="protein sequence ID" value="CEO94596.1"/>
    <property type="molecule type" value="Genomic_DNA"/>
</dbReference>
<keyword evidence="4" id="KW-0460">Magnesium</keyword>
<dbReference type="PRINTS" id="PR00328">
    <property type="entry name" value="SAR1GTPBP"/>
</dbReference>
<feature type="region of interest" description="Disordered" evidence="6">
    <location>
        <begin position="214"/>
        <end position="261"/>
    </location>
</feature>
<feature type="compositionally biased region" description="Basic and acidic residues" evidence="6">
    <location>
        <begin position="214"/>
        <end position="227"/>
    </location>
</feature>
<dbReference type="OMA" id="NIHHLFE"/>
<dbReference type="GO" id="GO:0005525">
    <property type="term" value="F:GTP binding"/>
    <property type="evidence" value="ECO:0007669"/>
    <property type="project" value="UniProtKB-KW"/>
</dbReference>
<feature type="binding site" evidence="3">
    <location>
        <begin position="130"/>
        <end position="133"/>
    </location>
    <ligand>
        <name>GTP</name>
        <dbReference type="ChEBI" id="CHEBI:37565"/>
    </ligand>
</feature>
<dbReference type="PROSITE" id="PS51417">
    <property type="entry name" value="ARF"/>
    <property type="match status" value="1"/>
</dbReference>
<feature type="non-terminal residue" evidence="7">
    <location>
        <position position="1"/>
    </location>
</feature>
<dbReference type="OrthoDB" id="14717at2759"/>
<dbReference type="PANTHER" id="PTHR46090:SF2">
    <property type="entry name" value="ADP-RIBOSYLATION FACTOR-LIKE PROTEIN 13B"/>
    <property type="match status" value="1"/>
</dbReference>
<evidence type="ECO:0000256" key="3">
    <source>
        <dbReference type="PIRSR" id="PIRSR606689-1"/>
    </source>
</evidence>
<sequence length="261" mass="28245">LPLPRMGCSASRHDVVDRRTFCIAVVGLDNAGKSTVVNNITGNYQGLITPTVGFASFKADTPDAELTLYDLGGGSNIRQYWSKYYHELHGLIFVVDSSTIAARSADVEAALTSTANDKMVAGKPILVLANKQDLPDAWSPGEIVKAIGLDRLQNITYHVEQSIAYVKPNPEDTSGPGVPVPDASIPRGVQWLIGAIQKDLDALERRTQADTAAWREQEAQRKEEQRRRVSQIRAAREASEKAAAASENLPPGDKATVAPQT</sequence>
<dbReference type="SUPFAM" id="SSF52540">
    <property type="entry name" value="P-loop containing nucleoside triphosphate hydrolases"/>
    <property type="match status" value="1"/>
</dbReference>
<dbReference type="SMART" id="SM00178">
    <property type="entry name" value="SAR"/>
    <property type="match status" value="1"/>
</dbReference>
<evidence type="ECO:0000313" key="8">
    <source>
        <dbReference type="Proteomes" id="UP000039324"/>
    </source>
</evidence>
<accession>A0A0G4IHC2</accession>